<evidence type="ECO:0000313" key="3">
    <source>
        <dbReference type="EMBL" id="KAI6301552.1"/>
    </source>
</evidence>
<evidence type="ECO:0000313" key="4">
    <source>
        <dbReference type="Proteomes" id="UP001059893"/>
    </source>
</evidence>
<reference evidence="3" key="1">
    <citation type="submission" date="2021-01" db="EMBL/GenBank/DDBJ databases">
        <title>Deciphering the adaptive evolutionary patterns associated with biogeogrpahic diversity in the finger millet blast pathogen Magnaporthe oryzae in Eastern Africa.</title>
        <authorList>
            <person name="Onyema G."/>
            <person name="Shittu T.A."/>
            <person name="Dodsworth S."/>
            <person name="Devilliers S."/>
            <person name="Muthumeenakshi S."/>
            <person name="Sreenivasaprasad S."/>
        </authorList>
    </citation>
    <scope>NUCLEOTIDE SEQUENCE</scope>
    <source>
        <strain evidence="3">D15/s37</strain>
    </source>
</reference>
<feature type="chain" id="PRO_5046538271" evidence="2">
    <location>
        <begin position="19"/>
        <end position="133"/>
    </location>
</feature>
<dbReference type="Proteomes" id="UP001059893">
    <property type="component" value="Unassembled WGS sequence"/>
</dbReference>
<name>A0ABQ8NTW6_PYRGI</name>
<proteinExistence type="predicted"/>
<feature type="signal peptide" evidence="2">
    <location>
        <begin position="1"/>
        <end position="18"/>
    </location>
</feature>
<organism evidence="3 4">
    <name type="scientific">Pyricularia grisea</name>
    <name type="common">Crabgrass-specific blast fungus</name>
    <name type="synonym">Magnaporthe grisea</name>
    <dbReference type="NCBI Taxonomy" id="148305"/>
    <lineage>
        <taxon>Eukaryota</taxon>
        <taxon>Fungi</taxon>
        <taxon>Dikarya</taxon>
        <taxon>Ascomycota</taxon>
        <taxon>Pezizomycotina</taxon>
        <taxon>Sordariomycetes</taxon>
        <taxon>Sordariomycetidae</taxon>
        <taxon>Magnaporthales</taxon>
        <taxon>Pyriculariaceae</taxon>
        <taxon>Pyricularia</taxon>
    </lineage>
</organism>
<gene>
    <name evidence="3" type="ORF">MCOR33_002945</name>
</gene>
<accession>A0ABQ8NTW6</accession>
<dbReference type="EMBL" id="JABSND010000036">
    <property type="protein sequence ID" value="KAI6301552.1"/>
    <property type="molecule type" value="Genomic_DNA"/>
</dbReference>
<evidence type="ECO:0000256" key="2">
    <source>
        <dbReference type="SAM" id="SignalP"/>
    </source>
</evidence>
<protein>
    <submittedName>
        <fullName evidence="3">Uncharacterized protein</fullName>
    </submittedName>
</protein>
<comment type="caution">
    <text evidence="3">The sequence shown here is derived from an EMBL/GenBank/DDBJ whole genome shotgun (WGS) entry which is preliminary data.</text>
</comment>
<sequence length="133" mass="14333">MLAKVALLLLPLLASAAATPVPPKAGIVARGGRKWEFLDTRKGKNPLYTIGEERTKSPPKAELIRTHGVRSGGSSRDPAALHENDWNDPNAYDAANDRTLMLTITATGIRDSTHKFGLSYLPRHSALGLIQAP</sequence>
<keyword evidence="4" id="KW-1185">Reference proteome</keyword>
<keyword evidence="2" id="KW-0732">Signal</keyword>
<evidence type="ECO:0000256" key="1">
    <source>
        <dbReference type="SAM" id="MobiDB-lite"/>
    </source>
</evidence>
<feature type="region of interest" description="Disordered" evidence="1">
    <location>
        <begin position="48"/>
        <end position="85"/>
    </location>
</feature>